<reference evidence="1" key="1">
    <citation type="submission" date="2018-11" db="EMBL/GenBank/DDBJ databases">
        <authorList>
            <consortium name="Pathogen Informatics"/>
        </authorList>
    </citation>
    <scope>NUCLEOTIDE SEQUENCE</scope>
</reference>
<dbReference type="EMBL" id="CAAALY010278893">
    <property type="protein sequence ID" value="VEL43107.1"/>
    <property type="molecule type" value="Genomic_DNA"/>
</dbReference>
<dbReference type="Proteomes" id="UP000784294">
    <property type="component" value="Unassembled WGS sequence"/>
</dbReference>
<organism evidence="1 2">
    <name type="scientific">Protopolystoma xenopodis</name>
    <dbReference type="NCBI Taxonomy" id="117903"/>
    <lineage>
        <taxon>Eukaryota</taxon>
        <taxon>Metazoa</taxon>
        <taxon>Spiralia</taxon>
        <taxon>Lophotrochozoa</taxon>
        <taxon>Platyhelminthes</taxon>
        <taxon>Monogenea</taxon>
        <taxon>Polyopisthocotylea</taxon>
        <taxon>Polystomatidea</taxon>
        <taxon>Polystomatidae</taxon>
        <taxon>Protopolystoma</taxon>
    </lineage>
</organism>
<comment type="caution">
    <text evidence="1">The sequence shown here is derived from an EMBL/GenBank/DDBJ whole genome shotgun (WGS) entry which is preliminary data.</text>
</comment>
<protein>
    <submittedName>
        <fullName evidence="1">Uncharacterized protein</fullName>
    </submittedName>
</protein>
<evidence type="ECO:0000313" key="2">
    <source>
        <dbReference type="Proteomes" id="UP000784294"/>
    </source>
</evidence>
<sequence length="55" mass="6042">MSPSFTGFHCPVKTKYSSPSVRLCFAVGEIRLDAPYGLNQPGQRSHLPHIALPTM</sequence>
<evidence type="ECO:0000313" key="1">
    <source>
        <dbReference type="EMBL" id="VEL43107.1"/>
    </source>
</evidence>
<name>A0A448XRG1_9PLAT</name>
<accession>A0A448XRG1</accession>
<proteinExistence type="predicted"/>
<keyword evidence="2" id="KW-1185">Reference proteome</keyword>
<dbReference type="AlphaFoldDB" id="A0A448XRG1"/>
<gene>
    <name evidence="1" type="ORF">PXEA_LOCUS36547</name>
</gene>